<dbReference type="Proteomes" id="UP000310685">
    <property type="component" value="Unassembled WGS sequence"/>
</dbReference>
<dbReference type="SMART" id="SM00450">
    <property type="entry name" value="RHOD"/>
    <property type="match status" value="1"/>
</dbReference>
<feature type="domain" description="Rhodanese" evidence="2">
    <location>
        <begin position="40"/>
        <end position="144"/>
    </location>
</feature>
<dbReference type="SUPFAM" id="SSF52821">
    <property type="entry name" value="Rhodanese/Cell cycle control phosphatase"/>
    <property type="match status" value="1"/>
</dbReference>
<sequence length="495" mass="52879">MTDEHPINSKNWWHAYGEPNTAVKEISVDELAGLYSSGTPGVDFVVIDVRRADLSEIIPGAINLPSQSLPATLPSLVHSLSNIKKFIFHCNSCQGRGPRSAGWFADALNKHLDHIGAHNDTKERVYFLKGGINAWKDKFGTGELTARGKAWDGKTLSTIQFDVDVAIEKKRKKKLKRGEGLDENVYKYKTKYESVEWINSLLSGYYGVYREYLDSNGFGDNAKKFSNQGLNLAKTGANSATTFAGDIAKRPELDFSLPRECDKSADILKSFLANPDDPSSALNSIPKAVLQRAKGLAVFRIVKAGFIVTGRAGSGVVIARLDDGTWSAPSCIATGGIGWGLAVGADITDFVVVLNSKEAVESFAYAGNLTIGGNISASAGPIGTGGGVQAALSDPSPLFSYSMSRGLFAGVSLEGTAIMERKDTNSQFYGTSIPAKDILLGRIPPPQIAEKLYTTIEAAEQVDESGLPSEAYVPPPPEAAAGGKSKGQMLFDASQ</sequence>
<dbReference type="GO" id="GO:0051666">
    <property type="term" value="P:actin cortical patch localization"/>
    <property type="evidence" value="ECO:0007669"/>
    <property type="project" value="TreeGrafter"/>
</dbReference>
<proteinExistence type="predicted"/>
<accession>A0A4T0PX46</accession>
<dbReference type="PROSITE" id="PS50206">
    <property type="entry name" value="RHODANESE_3"/>
    <property type="match status" value="1"/>
</dbReference>
<evidence type="ECO:0000256" key="1">
    <source>
        <dbReference type="SAM" id="MobiDB-lite"/>
    </source>
</evidence>
<comment type="caution">
    <text evidence="3">The sequence shown here is derived from an EMBL/GenBank/DDBJ whole genome shotgun (WGS) entry which is preliminary data.</text>
</comment>
<evidence type="ECO:0000259" key="2">
    <source>
        <dbReference type="PROSITE" id="PS50206"/>
    </source>
</evidence>
<evidence type="ECO:0000313" key="3">
    <source>
        <dbReference type="EMBL" id="TIB77082.1"/>
    </source>
</evidence>
<dbReference type="AlphaFoldDB" id="A0A4T0PX46"/>
<feature type="region of interest" description="Disordered" evidence="1">
    <location>
        <begin position="464"/>
        <end position="495"/>
    </location>
</feature>
<dbReference type="InterPro" id="IPR036873">
    <property type="entry name" value="Rhodanese-like_dom_sf"/>
</dbReference>
<dbReference type="GO" id="GO:0051015">
    <property type="term" value="F:actin filament binding"/>
    <property type="evidence" value="ECO:0007669"/>
    <property type="project" value="TreeGrafter"/>
</dbReference>
<dbReference type="PANTHER" id="PTHR15629">
    <property type="entry name" value="SH3YL1 PROTEIN"/>
    <property type="match status" value="1"/>
</dbReference>
<dbReference type="InterPro" id="IPR001763">
    <property type="entry name" value="Rhodanese-like_dom"/>
</dbReference>
<dbReference type="PANTHER" id="PTHR15629:SF7">
    <property type="entry name" value="YSC84 ACTIN-BINDING DOMAIN-CONTAINING PROTEIN"/>
    <property type="match status" value="1"/>
</dbReference>
<dbReference type="GO" id="GO:0035091">
    <property type="term" value="F:phosphatidylinositol binding"/>
    <property type="evidence" value="ECO:0007669"/>
    <property type="project" value="TreeGrafter"/>
</dbReference>
<organism evidence="3 4">
    <name type="scientific">Wallemia mellicola</name>
    <dbReference type="NCBI Taxonomy" id="1708541"/>
    <lineage>
        <taxon>Eukaryota</taxon>
        <taxon>Fungi</taxon>
        <taxon>Dikarya</taxon>
        <taxon>Basidiomycota</taxon>
        <taxon>Wallemiomycotina</taxon>
        <taxon>Wallemiomycetes</taxon>
        <taxon>Wallemiales</taxon>
        <taxon>Wallemiaceae</taxon>
        <taxon>Wallemia</taxon>
    </lineage>
</organism>
<dbReference type="InterPro" id="IPR051702">
    <property type="entry name" value="SH3_domain_YSC84-like"/>
</dbReference>
<dbReference type="InterPro" id="IPR007461">
    <property type="entry name" value="Ysc84_actin-binding"/>
</dbReference>
<dbReference type="Pfam" id="PF00581">
    <property type="entry name" value="Rhodanese"/>
    <property type="match status" value="1"/>
</dbReference>
<name>A0A4T0PX46_9BASI</name>
<dbReference type="CDD" id="cd11525">
    <property type="entry name" value="SYLF_SH3YL1_like"/>
    <property type="match status" value="1"/>
</dbReference>
<dbReference type="Gene3D" id="3.40.250.10">
    <property type="entry name" value="Rhodanese-like domain"/>
    <property type="match status" value="1"/>
</dbReference>
<evidence type="ECO:0000313" key="4">
    <source>
        <dbReference type="Proteomes" id="UP000310685"/>
    </source>
</evidence>
<dbReference type="GO" id="GO:0051017">
    <property type="term" value="P:actin filament bundle assembly"/>
    <property type="evidence" value="ECO:0007669"/>
    <property type="project" value="TreeGrafter"/>
</dbReference>
<dbReference type="EMBL" id="SPRC01000038">
    <property type="protein sequence ID" value="TIB77082.1"/>
    <property type="molecule type" value="Genomic_DNA"/>
</dbReference>
<dbReference type="GO" id="GO:0030479">
    <property type="term" value="C:actin cortical patch"/>
    <property type="evidence" value="ECO:0007669"/>
    <property type="project" value="TreeGrafter"/>
</dbReference>
<dbReference type="Pfam" id="PF04366">
    <property type="entry name" value="Ysc84"/>
    <property type="match status" value="1"/>
</dbReference>
<dbReference type="InterPro" id="IPR033643">
    <property type="entry name" value="SYLF_SH3YL1-like"/>
</dbReference>
<reference evidence="3 4" key="1">
    <citation type="submission" date="2019-03" db="EMBL/GenBank/DDBJ databases">
        <title>Sequencing 25 genomes of Wallemia mellicola.</title>
        <authorList>
            <person name="Gostincar C."/>
        </authorList>
    </citation>
    <scope>NUCLEOTIDE SEQUENCE [LARGE SCALE GENOMIC DNA]</scope>
    <source>
        <strain evidence="3 4">EXF-6152</strain>
    </source>
</reference>
<protein>
    <submittedName>
        <fullName evidence="3">DUF500-domain-containing protein</fullName>
    </submittedName>
</protein>
<gene>
    <name evidence="3" type="ORF">E3Q22_03257</name>
</gene>